<dbReference type="OMA" id="MWPIFQE"/>
<keyword evidence="6" id="KW-1185">Reference proteome</keyword>
<keyword evidence="3 4" id="KW-0040">ANK repeat</keyword>
<gene>
    <name evidence="5" type="ORF">NLS_LOCUS9666</name>
</gene>
<dbReference type="OrthoDB" id="5806726at2759"/>
<dbReference type="Proteomes" id="UP000277928">
    <property type="component" value="Unassembled WGS sequence"/>
</dbReference>
<evidence type="ECO:0000256" key="1">
    <source>
        <dbReference type="ARBA" id="ARBA00022737"/>
    </source>
</evidence>
<dbReference type="STRING" id="42156.A0A3P7K6K3"/>
<accession>A0A3P7K6K3</accession>
<dbReference type="GO" id="GO:0016787">
    <property type="term" value="F:hydrolase activity"/>
    <property type="evidence" value="ECO:0007669"/>
    <property type="project" value="UniProtKB-KW"/>
</dbReference>
<evidence type="ECO:0000256" key="3">
    <source>
        <dbReference type="ARBA" id="ARBA00023043"/>
    </source>
</evidence>
<evidence type="ECO:0000313" key="5">
    <source>
        <dbReference type="EMBL" id="VDM92167.1"/>
    </source>
</evidence>
<dbReference type="Pfam" id="PF12796">
    <property type="entry name" value="Ank_2"/>
    <property type="match status" value="1"/>
</dbReference>
<feature type="repeat" description="ANK" evidence="4">
    <location>
        <begin position="143"/>
        <end position="175"/>
    </location>
</feature>
<evidence type="ECO:0000313" key="6">
    <source>
        <dbReference type="Proteomes" id="UP000277928"/>
    </source>
</evidence>
<protein>
    <submittedName>
        <fullName evidence="5">Uncharacterized protein</fullName>
    </submittedName>
</protein>
<dbReference type="GO" id="GO:0004842">
    <property type="term" value="F:ubiquitin-protein transferase activity"/>
    <property type="evidence" value="ECO:0007669"/>
    <property type="project" value="TreeGrafter"/>
</dbReference>
<dbReference type="SMART" id="SM00248">
    <property type="entry name" value="ANK"/>
    <property type="match status" value="4"/>
</dbReference>
<dbReference type="PROSITE" id="PS50297">
    <property type="entry name" value="ANK_REP_REGION"/>
    <property type="match status" value="3"/>
</dbReference>
<organism evidence="5 6">
    <name type="scientific">Litomosoides sigmodontis</name>
    <name type="common">Filarial nematode worm</name>
    <dbReference type="NCBI Taxonomy" id="42156"/>
    <lineage>
        <taxon>Eukaryota</taxon>
        <taxon>Metazoa</taxon>
        <taxon>Ecdysozoa</taxon>
        <taxon>Nematoda</taxon>
        <taxon>Chromadorea</taxon>
        <taxon>Rhabditida</taxon>
        <taxon>Spirurina</taxon>
        <taxon>Spiruromorpha</taxon>
        <taxon>Filarioidea</taxon>
        <taxon>Onchocercidae</taxon>
        <taxon>Litomosoides</taxon>
    </lineage>
</organism>
<keyword evidence="1" id="KW-0677">Repeat</keyword>
<dbReference type="SUPFAM" id="SSF48403">
    <property type="entry name" value="Ankyrin repeat"/>
    <property type="match status" value="1"/>
</dbReference>
<dbReference type="PROSITE" id="PS50088">
    <property type="entry name" value="ANK_REPEAT"/>
    <property type="match status" value="3"/>
</dbReference>
<dbReference type="InterPro" id="IPR002110">
    <property type="entry name" value="Ankyrin_rpt"/>
</dbReference>
<feature type="repeat" description="ANK" evidence="4">
    <location>
        <begin position="176"/>
        <end position="208"/>
    </location>
</feature>
<dbReference type="PANTHER" id="PTHR24171">
    <property type="entry name" value="ANKYRIN REPEAT DOMAIN-CONTAINING PROTEIN 39-RELATED"/>
    <property type="match status" value="1"/>
</dbReference>
<dbReference type="PANTHER" id="PTHR24171:SF11">
    <property type="entry name" value="26S PROTEASOME NON-ATPASE REGULATORY SUBUNIT 10"/>
    <property type="match status" value="1"/>
</dbReference>
<reference evidence="5 6" key="1">
    <citation type="submission" date="2018-08" db="EMBL/GenBank/DDBJ databases">
        <authorList>
            <person name="Laetsch R D."/>
            <person name="Stevens L."/>
            <person name="Kumar S."/>
            <person name="Blaxter L. M."/>
        </authorList>
    </citation>
    <scope>NUCLEOTIDE SEQUENCE [LARGE SCALE GENOMIC DNA]</scope>
</reference>
<proteinExistence type="predicted"/>
<dbReference type="InterPro" id="IPR036770">
    <property type="entry name" value="Ankyrin_rpt-contain_sf"/>
</dbReference>
<dbReference type="Pfam" id="PF13637">
    <property type="entry name" value="Ank_4"/>
    <property type="match status" value="1"/>
</dbReference>
<feature type="repeat" description="ANK" evidence="4">
    <location>
        <begin position="59"/>
        <end position="91"/>
    </location>
</feature>
<evidence type="ECO:0000256" key="4">
    <source>
        <dbReference type="PROSITE-ProRule" id="PRU00023"/>
    </source>
</evidence>
<dbReference type="GO" id="GO:0070531">
    <property type="term" value="C:BRCA1-A complex"/>
    <property type="evidence" value="ECO:0007669"/>
    <property type="project" value="TreeGrafter"/>
</dbReference>
<dbReference type="Gene3D" id="1.25.40.20">
    <property type="entry name" value="Ankyrin repeat-containing domain"/>
    <property type="match status" value="2"/>
</dbReference>
<dbReference type="Gene3D" id="3.30.379.10">
    <property type="entry name" value="Chitobiase/beta-hexosaminidase domain 2-like"/>
    <property type="match status" value="1"/>
</dbReference>
<dbReference type="AlphaFoldDB" id="A0A3P7K6K3"/>
<dbReference type="EMBL" id="UYRX01001792">
    <property type="protein sequence ID" value="VDM92167.1"/>
    <property type="molecule type" value="Genomic_DNA"/>
</dbReference>
<evidence type="ECO:0000256" key="2">
    <source>
        <dbReference type="ARBA" id="ARBA00022801"/>
    </source>
</evidence>
<dbReference type="InterPro" id="IPR029018">
    <property type="entry name" value="Hex-like_dom2"/>
</dbReference>
<keyword evidence="2" id="KW-0378">Hydrolase</keyword>
<dbReference type="GO" id="GO:0085020">
    <property type="term" value="P:protein K6-linked ubiquitination"/>
    <property type="evidence" value="ECO:0007669"/>
    <property type="project" value="TreeGrafter"/>
</dbReference>
<dbReference type="PRINTS" id="PR01415">
    <property type="entry name" value="ANKYRIN"/>
</dbReference>
<dbReference type="SUPFAM" id="SSF55545">
    <property type="entry name" value="beta-N-acetylhexosaminidase-like domain"/>
    <property type="match status" value="1"/>
</dbReference>
<name>A0A3P7K6K3_LITSI</name>
<dbReference type="GO" id="GO:0031436">
    <property type="term" value="C:BRCA1-BARD1 complex"/>
    <property type="evidence" value="ECO:0007669"/>
    <property type="project" value="TreeGrafter"/>
</dbReference>
<sequence length="938" mass="104248">MLVSNGTSNHNITSNNEEHICSLLLKSINDERVDILRSILAQIVSKPDFHDQVDRICYSGGTVLHYAVARNSVDSVRMLLSAGVNPCVQNDNNNTAYRMAASEEVKNAFVQELLQATAQSNLGRVCQMISAGISVNSIDAVDTGNTALHWAASHGNEDVVRVLCQSGADVNALNTKNETALHDAVRRGNDAIVKCLLGYGADASIKNKSGEDCYELATKMGGAMLPSLSLNTLDRTICRTTSIDSEIDRSSLISTDTTTMFGEKASSYSVGRLEIWTDLLWPQPKYIDLDERKRTYPYPKDGRLKIYFDKTSAAEPRRLMQIIQMSLPTLSSIHLELDYRGHEVGEQSTLDGRITCGIFPNGCCSGAYTLTINENGIELYGEDHAGVRHGFSTLVQILRIFKECSEVLNSNTETSLETLCETPPKSVSNVTGAINSEQLRNISAIPCLTIRDSPDSCIRAVYQDFSGCKILNTETLLQLATRIAYCKASHLFVNFEVRTTDRYQLPYTTRDLFQITQVCDELFIKFVPSLDVQSSYIESDLVRRTIDSFLDDFPLTKAVHFGPNLAIMIISNRTILNNVQRRIPRIYISVDIDQNNASLINHLPPFVTICVEGKYPFEAENLLSLRLNVVLRFATSDPGFLCAAPESAAKKALLATRLGSRFPILGAMVCDLSTGCEVMPPSLSYMSELASLGVCWNKSVDIKRFCFLLPRITAEHFLLDGNMEALFKQVSTVGRVEHEITRFTGEVQEHSSTPLSNKKKPISVFVEMILNPDDMVLERLTPVIFKKARIELKRSLKALDRAKKRLPYNYELALVLAEIQITTELMVLACKLGQALCTYGLNPSLLASDQKASSSSGDKLFQETTLVGYQMVNIGVSNLPPTVRTDLANRLLEIRSRFQHTWLSRNIASTLPNALKMFDNLFRALLPPSMQDYGRILL</sequence>